<comment type="caution">
    <text evidence="1">The sequence shown here is derived from an EMBL/GenBank/DDBJ whole genome shotgun (WGS) entry which is preliminary data.</text>
</comment>
<reference evidence="1" key="1">
    <citation type="journal article" date="2015" name="Nature">
        <title>Complex archaea that bridge the gap between prokaryotes and eukaryotes.</title>
        <authorList>
            <person name="Spang A."/>
            <person name="Saw J.H."/>
            <person name="Jorgensen S.L."/>
            <person name="Zaremba-Niedzwiedzka K."/>
            <person name="Martijn J."/>
            <person name="Lind A.E."/>
            <person name="van Eijk R."/>
            <person name="Schleper C."/>
            <person name="Guy L."/>
            <person name="Ettema T.J."/>
        </authorList>
    </citation>
    <scope>NUCLEOTIDE SEQUENCE</scope>
</reference>
<dbReference type="AlphaFoldDB" id="A0A0F9AJS1"/>
<feature type="non-terminal residue" evidence="1">
    <location>
        <position position="1"/>
    </location>
</feature>
<dbReference type="EMBL" id="LAZR01057268">
    <property type="protein sequence ID" value="KKK72411.1"/>
    <property type="molecule type" value="Genomic_DNA"/>
</dbReference>
<organism evidence="1">
    <name type="scientific">marine sediment metagenome</name>
    <dbReference type="NCBI Taxonomy" id="412755"/>
    <lineage>
        <taxon>unclassified sequences</taxon>
        <taxon>metagenomes</taxon>
        <taxon>ecological metagenomes</taxon>
    </lineage>
</organism>
<protein>
    <submittedName>
        <fullName evidence="1">Uncharacterized protein</fullName>
    </submittedName>
</protein>
<sequence length="152" mass="17331">PRYIENALMPFAPGRQAMSNGPTYPEVYRLPDAVSEEIRELFRMRMEYEAAASWLDIRNLEADTETKQRLRAQMAEAFHALATEYGGHHHVMPDVGPTTACWTCDAIVRIQDSYSPKKDGRPFGERQSLCEDCFKALEAKGVAHENLLQQDR</sequence>
<gene>
    <name evidence="1" type="ORF">LCGC14_2904160</name>
</gene>
<proteinExistence type="predicted"/>
<name>A0A0F9AJS1_9ZZZZ</name>
<accession>A0A0F9AJS1</accession>
<evidence type="ECO:0000313" key="1">
    <source>
        <dbReference type="EMBL" id="KKK72411.1"/>
    </source>
</evidence>